<feature type="active site" description="Nucleophile; cysteine thiosulfonate intermediate" evidence="14">
    <location>
        <position position="239"/>
    </location>
</feature>
<dbReference type="Gene3D" id="3.40.50.620">
    <property type="entry name" value="HUPs"/>
    <property type="match status" value="1"/>
</dbReference>
<gene>
    <name evidence="14" type="primary">cysH</name>
    <name evidence="16" type="ORF">SAMN02745664_10293</name>
</gene>
<comment type="similarity">
    <text evidence="1 14">Belongs to the PAPS reductase family. CysH subfamily.</text>
</comment>
<evidence type="ECO:0000256" key="13">
    <source>
        <dbReference type="ARBA" id="ARBA00048441"/>
    </source>
</evidence>
<evidence type="ECO:0000259" key="15">
    <source>
        <dbReference type="Pfam" id="PF01507"/>
    </source>
</evidence>
<dbReference type="InterPro" id="IPR011798">
    <property type="entry name" value="APS_reductase"/>
</dbReference>
<dbReference type="AlphaFoldDB" id="A0A1N7DT29"/>
<evidence type="ECO:0000256" key="10">
    <source>
        <dbReference type="ARBA" id="ARBA00029514"/>
    </source>
</evidence>
<evidence type="ECO:0000256" key="11">
    <source>
        <dbReference type="ARBA" id="ARBA00030894"/>
    </source>
</evidence>
<accession>A0A1N7DT29</accession>
<dbReference type="PANTHER" id="PTHR46482:SF9">
    <property type="entry name" value="5'-ADENYLYLSULFATE REDUCTASE 1, CHLOROPLASTIC"/>
    <property type="match status" value="1"/>
</dbReference>
<sequence>MIIKPKLWQIPTPNQQVDEQLDEKIRLLQARLYQIFHKHQCVKVANSLAAEDVLMIDVLAKLGVSAQIFTLDTGRLNAETVSLFDEIKQRYPNLVFERYEPQAQAVASYISTHGENAFYDGVDLRKQCCFIRKVEPLGRALLGADAWLTGQRRQQSATRDALAFFEHDTLHQLAKYNPIYDWSEQQVWAYVLKFGLPYNALYEQGYPSIGCQPCTLPVKAGDDIRTGRWWWESKDSKECGLHQSSVHQIKQQDS</sequence>
<evidence type="ECO:0000256" key="7">
    <source>
        <dbReference type="ARBA" id="ARBA00024298"/>
    </source>
</evidence>
<feature type="binding site" evidence="14">
    <location>
        <position position="211"/>
    </location>
    <ligand>
        <name>[4Fe-4S] cluster</name>
        <dbReference type="ChEBI" id="CHEBI:49883"/>
    </ligand>
</feature>
<keyword evidence="2 14" id="KW-0963">Cytoplasm</keyword>
<dbReference type="Proteomes" id="UP000187495">
    <property type="component" value="Unassembled WGS sequence"/>
</dbReference>
<keyword evidence="17" id="KW-1185">Reference proteome</keyword>
<dbReference type="InterPro" id="IPR002500">
    <property type="entry name" value="PAPS_reduct_dom"/>
</dbReference>
<protein>
    <recommendedName>
        <fullName evidence="10 14">Adenosine 5'-phosphosulfate reductase</fullName>
        <shortName evidence="14">APS reductase</shortName>
        <ecNumber evidence="9 14">1.8.4.10</ecNumber>
    </recommendedName>
    <alternativeName>
        <fullName evidence="12 14">5'-adenylylsulfate reductase</fullName>
    </alternativeName>
    <alternativeName>
        <fullName evidence="11 14">Thioredoxin-dependent 5'-adenylylsulfate reductase</fullName>
    </alternativeName>
</protein>
<evidence type="ECO:0000256" key="3">
    <source>
        <dbReference type="ARBA" id="ARBA00022723"/>
    </source>
</evidence>
<organism evidence="16 17">
    <name type="scientific">Moraxella cuniculi DSM 21768</name>
    <dbReference type="NCBI Taxonomy" id="1122245"/>
    <lineage>
        <taxon>Bacteria</taxon>
        <taxon>Pseudomonadati</taxon>
        <taxon>Pseudomonadota</taxon>
        <taxon>Gammaproteobacteria</taxon>
        <taxon>Moraxellales</taxon>
        <taxon>Moraxellaceae</taxon>
        <taxon>Moraxella</taxon>
    </lineage>
</organism>
<feature type="binding site" evidence="14">
    <location>
        <position position="128"/>
    </location>
    <ligand>
        <name>[4Fe-4S] cluster</name>
        <dbReference type="ChEBI" id="CHEBI:49883"/>
    </ligand>
</feature>
<dbReference type="CDD" id="cd23945">
    <property type="entry name" value="PAPS_reductase"/>
    <property type="match status" value="1"/>
</dbReference>
<dbReference type="GO" id="GO:0043866">
    <property type="term" value="F:adenylyl-sulfate reductase (thioredoxin) activity"/>
    <property type="evidence" value="ECO:0007669"/>
    <property type="project" value="UniProtKB-EC"/>
</dbReference>
<evidence type="ECO:0000256" key="14">
    <source>
        <dbReference type="HAMAP-Rule" id="MF_00063"/>
    </source>
</evidence>
<name>A0A1N7DT29_9GAMM</name>
<keyword evidence="6 14" id="KW-0411">Iron-sulfur</keyword>
<dbReference type="RefSeq" id="WP_076554583.1">
    <property type="nucleotide sequence ID" value="NZ_FTNU01000002.1"/>
</dbReference>
<evidence type="ECO:0000313" key="17">
    <source>
        <dbReference type="Proteomes" id="UP000187495"/>
    </source>
</evidence>
<comment type="catalytic activity">
    <reaction evidence="13 14">
        <text>[thioredoxin]-disulfide + sulfite + AMP + 2 H(+) = adenosine 5'-phosphosulfate + [thioredoxin]-dithiol</text>
        <dbReference type="Rhea" id="RHEA:21976"/>
        <dbReference type="Rhea" id="RHEA-COMP:10698"/>
        <dbReference type="Rhea" id="RHEA-COMP:10700"/>
        <dbReference type="ChEBI" id="CHEBI:15378"/>
        <dbReference type="ChEBI" id="CHEBI:17359"/>
        <dbReference type="ChEBI" id="CHEBI:29950"/>
        <dbReference type="ChEBI" id="CHEBI:50058"/>
        <dbReference type="ChEBI" id="CHEBI:58243"/>
        <dbReference type="ChEBI" id="CHEBI:456215"/>
        <dbReference type="EC" id="1.8.4.10"/>
    </reaction>
</comment>
<dbReference type="InterPro" id="IPR014729">
    <property type="entry name" value="Rossmann-like_a/b/a_fold"/>
</dbReference>
<evidence type="ECO:0000256" key="8">
    <source>
        <dbReference type="ARBA" id="ARBA00024327"/>
    </source>
</evidence>
<keyword evidence="5 14" id="KW-0408">Iron</keyword>
<dbReference type="EC" id="1.8.4.10" evidence="9 14"/>
<comment type="pathway">
    <text evidence="8 14">Sulfur metabolism; hydrogen sulfide biosynthesis; sulfite from sulfate.</text>
</comment>
<keyword evidence="4 14" id="KW-0560">Oxidoreductase</keyword>
<evidence type="ECO:0000256" key="9">
    <source>
        <dbReference type="ARBA" id="ARBA00024386"/>
    </source>
</evidence>
<evidence type="ECO:0000256" key="5">
    <source>
        <dbReference type="ARBA" id="ARBA00023004"/>
    </source>
</evidence>
<dbReference type="GO" id="GO:0046872">
    <property type="term" value="F:metal ion binding"/>
    <property type="evidence" value="ECO:0007669"/>
    <property type="project" value="UniProtKB-KW"/>
</dbReference>
<dbReference type="NCBIfam" id="TIGR00434">
    <property type="entry name" value="cysH"/>
    <property type="match status" value="1"/>
</dbReference>
<dbReference type="GO" id="GO:0005737">
    <property type="term" value="C:cytoplasm"/>
    <property type="evidence" value="ECO:0007669"/>
    <property type="project" value="UniProtKB-SubCell"/>
</dbReference>
<dbReference type="PANTHER" id="PTHR46482">
    <property type="entry name" value="5'-ADENYLYLSULFATE REDUCTASE 3, CHLOROPLASTIC"/>
    <property type="match status" value="1"/>
</dbReference>
<dbReference type="NCBIfam" id="TIGR02055">
    <property type="entry name" value="APS_reductase"/>
    <property type="match status" value="1"/>
</dbReference>
<dbReference type="GO" id="GO:0019379">
    <property type="term" value="P:sulfate assimilation, phosphoadenylyl sulfate reduction by phosphoadenylyl-sulfate reductase (thioredoxin)"/>
    <property type="evidence" value="ECO:0007669"/>
    <property type="project" value="UniProtKB-UniRule"/>
</dbReference>
<dbReference type="Pfam" id="PF01507">
    <property type="entry name" value="PAPS_reduct"/>
    <property type="match status" value="1"/>
</dbReference>
<comment type="cofactor">
    <cofactor evidence="14">
        <name>[4Fe-4S] cluster</name>
        <dbReference type="ChEBI" id="CHEBI:49883"/>
    </cofactor>
    <text evidence="14">Binds 1 [4Fe-4S] cluster per subunit.</text>
</comment>
<keyword evidence="3 14" id="KW-0479">Metal-binding</keyword>
<dbReference type="HAMAP" id="MF_00063">
    <property type="entry name" value="CysH"/>
    <property type="match status" value="1"/>
</dbReference>
<evidence type="ECO:0000256" key="6">
    <source>
        <dbReference type="ARBA" id="ARBA00023014"/>
    </source>
</evidence>
<dbReference type="NCBIfam" id="NF002537">
    <property type="entry name" value="PRK02090.1"/>
    <property type="match status" value="1"/>
</dbReference>
<evidence type="ECO:0000256" key="4">
    <source>
        <dbReference type="ARBA" id="ARBA00023002"/>
    </source>
</evidence>
<evidence type="ECO:0000256" key="1">
    <source>
        <dbReference type="ARBA" id="ARBA00009732"/>
    </source>
</evidence>
<feature type="binding site" evidence="14">
    <location>
        <position position="214"/>
    </location>
    <ligand>
        <name>[4Fe-4S] cluster</name>
        <dbReference type="ChEBI" id="CHEBI:49883"/>
    </ligand>
</feature>
<comment type="function">
    <text evidence="7 14">Catalyzes the formation of sulfite from adenosine 5'-phosphosulfate (APS) using thioredoxin as an electron donor.</text>
</comment>
<dbReference type="SUPFAM" id="SSF52402">
    <property type="entry name" value="Adenine nucleotide alpha hydrolases-like"/>
    <property type="match status" value="1"/>
</dbReference>
<dbReference type="PIRSF" id="PIRSF000857">
    <property type="entry name" value="PAPS_reductase"/>
    <property type="match status" value="1"/>
</dbReference>
<proteinExistence type="inferred from homology"/>
<evidence type="ECO:0000256" key="2">
    <source>
        <dbReference type="ARBA" id="ARBA00022490"/>
    </source>
</evidence>
<dbReference type="STRING" id="34061.B0189_03265"/>
<reference evidence="17" key="1">
    <citation type="submission" date="2017-01" db="EMBL/GenBank/DDBJ databases">
        <authorList>
            <person name="Varghese N."/>
            <person name="Submissions S."/>
        </authorList>
    </citation>
    <scope>NUCLEOTIDE SEQUENCE [LARGE SCALE GENOMIC DNA]</scope>
    <source>
        <strain evidence="17">DSM 21768</strain>
    </source>
</reference>
<dbReference type="GO" id="GO:0051539">
    <property type="term" value="F:4 iron, 4 sulfur cluster binding"/>
    <property type="evidence" value="ECO:0007669"/>
    <property type="project" value="UniProtKB-UniRule"/>
</dbReference>
<dbReference type="GO" id="GO:0070814">
    <property type="term" value="P:hydrogen sulfide biosynthetic process"/>
    <property type="evidence" value="ECO:0007669"/>
    <property type="project" value="UniProtKB-UniRule"/>
</dbReference>
<evidence type="ECO:0000313" key="16">
    <source>
        <dbReference type="EMBL" id="SIR79012.1"/>
    </source>
</evidence>
<dbReference type="EMBL" id="FTNU01000002">
    <property type="protein sequence ID" value="SIR79012.1"/>
    <property type="molecule type" value="Genomic_DNA"/>
</dbReference>
<feature type="binding site" evidence="14">
    <location>
        <position position="129"/>
    </location>
    <ligand>
        <name>[4Fe-4S] cluster</name>
        <dbReference type="ChEBI" id="CHEBI:49883"/>
    </ligand>
</feature>
<dbReference type="GO" id="GO:0019344">
    <property type="term" value="P:cysteine biosynthetic process"/>
    <property type="evidence" value="ECO:0007669"/>
    <property type="project" value="InterPro"/>
</dbReference>
<comment type="subcellular location">
    <subcellularLocation>
        <location evidence="14">Cytoplasm</location>
    </subcellularLocation>
</comment>
<dbReference type="InterPro" id="IPR004511">
    <property type="entry name" value="PAPS/APS_Rdtase"/>
</dbReference>
<feature type="domain" description="Phosphoadenosine phosphosulphate reductase" evidence="15">
    <location>
        <begin position="45"/>
        <end position="217"/>
    </location>
</feature>
<dbReference type="GO" id="GO:0004604">
    <property type="term" value="F:phosphoadenylyl-sulfate reductase (thioredoxin) activity"/>
    <property type="evidence" value="ECO:0007669"/>
    <property type="project" value="UniProtKB-UniRule"/>
</dbReference>
<evidence type="ECO:0000256" key="12">
    <source>
        <dbReference type="ARBA" id="ARBA00032041"/>
    </source>
</evidence>